<dbReference type="EMBL" id="AWUE01016080">
    <property type="protein sequence ID" value="OMO94325.1"/>
    <property type="molecule type" value="Genomic_DNA"/>
</dbReference>
<sequence>MENIKVELVKERLKMKKIKLFGSMELILPLILVVLISSFFMKRALDSFLFDDQSPFCDY</sequence>
<keyword evidence="3" id="KW-1185">Reference proteome</keyword>
<gene>
    <name evidence="2" type="ORF">COLO4_16404</name>
</gene>
<name>A0A1R3JHT7_9ROSI</name>
<keyword evidence="1" id="KW-0812">Transmembrane</keyword>
<proteinExistence type="predicted"/>
<protein>
    <submittedName>
        <fullName evidence="2">Uncharacterized protein</fullName>
    </submittedName>
</protein>
<keyword evidence="1" id="KW-1133">Transmembrane helix</keyword>
<keyword evidence="1" id="KW-0472">Membrane</keyword>
<evidence type="ECO:0000313" key="3">
    <source>
        <dbReference type="Proteomes" id="UP000187203"/>
    </source>
</evidence>
<evidence type="ECO:0000313" key="2">
    <source>
        <dbReference type="EMBL" id="OMO94325.1"/>
    </source>
</evidence>
<evidence type="ECO:0000256" key="1">
    <source>
        <dbReference type="SAM" id="Phobius"/>
    </source>
</evidence>
<comment type="caution">
    <text evidence="2">The sequence shown here is derived from an EMBL/GenBank/DDBJ whole genome shotgun (WGS) entry which is preliminary data.</text>
</comment>
<reference evidence="3" key="1">
    <citation type="submission" date="2013-09" db="EMBL/GenBank/DDBJ databases">
        <title>Corchorus olitorius genome sequencing.</title>
        <authorList>
            <person name="Alam M."/>
            <person name="Haque M.S."/>
            <person name="Islam M.S."/>
            <person name="Emdad E.M."/>
            <person name="Islam M.M."/>
            <person name="Ahmed B."/>
            <person name="Halim A."/>
            <person name="Hossen Q.M.M."/>
            <person name="Hossain M.Z."/>
            <person name="Ahmed R."/>
            <person name="Khan M.M."/>
            <person name="Islam R."/>
            <person name="Rashid M.M."/>
            <person name="Khan S.A."/>
            <person name="Rahman M.S."/>
            <person name="Alam M."/>
            <person name="Yahiya A.S."/>
            <person name="Khan M.S."/>
            <person name="Azam M.S."/>
            <person name="Haque T."/>
            <person name="Lashkar M.Z.H."/>
            <person name="Akhand A.I."/>
            <person name="Morshed G."/>
            <person name="Roy S."/>
            <person name="Uddin K.S."/>
            <person name="Rabeya T."/>
            <person name="Hossain A.S."/>
            <person name="Chowdhury A."/>
            <person name="Snigdha A.R."/>
            <person name="Mortoza M.S."/>
            <person name="Matin S.A."/>
            <person name="Hoque S.M.E."/>
            <person name="Islam M.K."/>
            <person name="Roy D.K."/>
            <person name="Haider R."/>
            <person name="Moosa M.M."/>
            <person name="Elias S.M."/>
            <person name="Hasan A.M."/>
            <person name="Jahan S."/>
            <person name="Shafiuddin M."/>
            <person name="Mahmood N."/>
            <person name="Shommy N.S."/>
        </authorList>
    </citation>
    <scope>NUCLEOTIDE SEQUENCE [LARGE SCALE GENOMIC DNA]</scope>
    <source>
        <strain evidence="3">cv. O-4</strain>
    </source>
</reference>
<accession>A0A1R3JHT7</accession>
<dbReference type="AlphaFoldDB" id="A0A1R3JHT7"/>
<dbReference type="Proteomes" id="UP000187203">
    <property type="component" value="Unassembled WGS sequence"/>
</dbReference>
<feature type="transmembrane region" description="Helical" evidence="1">
    <location>
        <begin position="20"/>
        <end position="41"/>
    </location>
</feature>
<organism evidence="2 3">
    <name type="scientific">Corchorus olitorius</name>
    <dbReference type="NCBI Taxonomy" id="93759"/>
    <lineage>
        <taxon>Eukaryota</taxon>
        <taxon>Viridiplantae</taxon>
        <taxon>Streptophyta</taxon>
        <taxon>Embryophyta</taxon>
        <taxon>Tracheophyta</taxon>
        <taxon>Spermatophyta</taxon>
        <taxon>Magnoliopsida</taxon>
        <taxon>eudicotyledons</taxon>
        <taxon>Gunneridae</taxon>
        <taxon>Pentapetalae</taxon>
        <taxon>rosids</taxon>
        <taxon>malvids</taxon>
        <taxon>Malvales</taxon>
        <taxon>Malvaceae</taxon>
        <taxon>Grewioideae</taxon>
        <taxon>Apeibeae</taxon>
        <taxon>Corchorus</taxon>
    </lineage>
</organism>